<dbReference type="OrthoDB" id="77878at2759"/>
<evidence type="ECO:0000256" key="3">
    <source>
        <dbReference type="ARBA" id="ARBA00022989"/>
    </source>
</evidence>
<evidence type="ECO:0000256" key="2">
    <source>
        <dbReference type="ARBA" id="ARBA00022692"/>
    </source>
</evidence>
<proteinExistence type="inferred from homology"/>
<organism evidence="7 8">
    <name type="scientific">Tothia fuscella</name>
    <dbReference type="NCBI Taxonomy" id="1048955"/>
    <lineage>
        <taxon>Eukaryota</taxon>
        <taxon>Fungi</taxon>
        <taxon>Dikarya</taxon>
        <taxon>Ascomycota</taxon>
        <taxon>Pezizomycotina</taxon>
        <taxon>Dothideomycetes</taxon>
        <taxon>Pleosporomycetidae</taxon>
        <taxon>Venturiales</taxon>
        <taxon>Cylindrosympodiaceae</taxon>
        <taxon>Tothia</taxon>
    </lineage>
</organism>
<evidence type="ECO:0008006" key="9">
    <source>
        <dbReference type="Google" id="ProtNLM"/>
    </source>
</evidence>
<dbReference type="SUPFAM" id="SSF53474">
    <property type="entry name" value="alpha/beta-Hydrolases"/>
    <property type="match status" value="1"/>
</dbReference>
<dbReference type="GO" id="GO:0005640">
    <property type="term" value="C:nuclear outer membrane"/>
    <property type="evidence" value="ECO:0007669"/>
    <property type="project" value="UniProtKB-SubCell"/>
</dbReference>
<comment type="similarity">
    <text evidence="1">Belongs to the TMEM53 family.</text>
</comment>
<evidence type="ECO:0000256" key="5">
    <source>
        <dbReference type="ARBA" id="ARBA00023242"/>
    </source>
</evidence>
<keyword evidence="3" id="KW-1133">Transmembrane helix</keyword>
<keyword evidence="4" id="KW-0472">Membrane</keyword>
<evidence type="ECO:0000256" key="1">
    <source>
        <dbReference type="ARBA" id="ARBA00007387"/>
    </source>
</evidence>
<evidence type="ECO:0000313" key="8">
    <source>
        <dbReference type="Proteomes" id="UP000800235"/>
    </source>
</evidence>
<dbReference type="InterPro" id="IPR029058">
    <property type="entry name" value="AB_hydrolase_fold"/>
</dbReference>
<dbReference type="EMBL" id="MU007110">
    <property type="protein sequence ID" value="KAF2420352.1"/>
    <property type="molecule type" value="Genomic_DNA"/>
</dbReference>
<dbReference type="Proteomes" id="UP000800235">
    <property type="component" value="Unassembled WGS sequence"/>
</dbReference>
<reference evidence="7" key="1">
    <citation type="journal article" date="2020" name="Stud. Mycol.">
        <title>101 Dothideomycetes genomes: a test case for predicting lifestyles and emergence of pathogens.</title>
        <authorList>
            <person name="Haridas S."/>
            <person name="Albert R."/>
            <person name="Binder M."/>
            <person name="Bloem J."/>
            <person name="Labutti K."/>
            <person name="Salamov A."/>
            <person name="Andreopoulos B."/>
            <person name="Baker S."/>
            <person name="Barry K."/>
            <person name="Bills G."/>
            <person name="Bluhm B."/>
            <person name="Cannon C."/>
            <person name="Castanera R."/>
            <person name="Culley D."/>
            <person name="Daum C."/>
            <person name="Ezra D."/>
            <person name="Gonzalez J."/>
            <person name="Henrissat B."/>
            <person name="Kuo A."/>
            <person name="Liang C."/>
            <person name="Lipzen A."/>
            <person name="Lutzoni F."/>
            <person name="Magnuson J."/>
            <person name="Mondo S."/>
            <person name="Nolan M."/>
            <person name="Ohm R."/>
            <person name="Pangilinan J."/>
            <person name="Park H.-J."/>
            <person name="Ramirez L."/>
            <person name="Alfaro M."/>
            <person name="Sun H."/>
            <person name="Tritt A."/>
            <person name="Yoshinaga Y."/>
            <person name="Zwiers L.-H."/>
            <person name="Turgeon B."/>
            <person name="Goodwin S."/>
            <person name="Spatafora J."/>
            <person name="Crous P."/>
            <person name="Grigoriev I."/>
        </authorList>
    </citation>
    <scope>NUCLEOTIDE SEQUENCE</scope>
    <source>
        <strain evidence="7">CBS 130266</strain>
    </source>
</reference>
<feature type="non-terminal residue" evidence="7">
    <location>
        <position position="238"/>
    </location>
</feature>
<evidence type="ECO:0000313" key="7">
    <source>
        <dbReference type="EMBL" id="KAF2420352.1"/>
    </source>
</evidence>
<sequence length="238" mass="26601">PDLVILSTWMAASPKHIQKYTSHCQTTYPQTPLLVLTNSISDITLRSSAYHRKHLSAAASVIRKTYQEQNGGANILLHSFSNGGTHHICQLAKLYRSQFSQPLPISGAVLDSAPGTAAYKTGLAALSANLPPFLPFRILTLCFIHIVCISTWFSQDILGLENVITRTRREINDPKLFDQRGKRVYIYSREDALVGWRDVEANAEEARKGGWDVQLERFDGSRHVGHVVADPARYWSTV</sequence>
<comment type="caution">
    <text evidence="7">The sequence shown here is derived from an EMBL/GenBank/DDBJ whole genome shotgun (WGS) entry which is preliminary data.</text>
</comment>
<keyword evidence="2" id="KW-0812">Transmembrane</keyword>
<dbReference type="PANTHER" id="PTHR12265:SF30">
    <property type="entry name" value="TRANSMEMBRANE PROTEIN 53"/>
    <property type="match status" value="1"/>
</dbReference>
<name>A0A9P4NG82_9PEZI</name>
<dbReference type="AlphaFoldDB" id="A0A9P4NG82"/>
<protein>
    <recommendedName>
        <fullName evidence="9">Indole-diterpene biosynthesis protein PaxU</fullName>
    </recommendedName>
</protein>
<dbReference type="InterPro" id="IPR008547">
    <property type="entry name" value="DUF829_TMEM53"/>
</dbReference>
<accession>A0A9P4NG82</accession>
<evidence type="ECO:0000256" key="4">
    <source>
        <dbReference type="ARBA" id="ARBA00023136"/>
    </source>
</evidence>
<keyword evidence="5" id="KW-0539">Nucleus</keyword>
<feature type="non-terminal residue" evidence="7">
    <location>
        <position position="1"/>
    </location>
</feature>
<evidence type="ECO:0000256" key="6">
    <source>
        <dbReference type="ARBA" id="ARBA00034303"/>
    </source>
</evidence>
<dbReference type="Pfam" id="PF05705">
    <property type="entry name" value="DUF829"/>
    <property type="match status" value="1"/>
</dbReference>
<keyword evidence="8" id="KW-1185">Reference proteome</keyword>
<dbReference type="PANTHER" id="PTHR12265">
    <property type="entry name" value="TRANSMEMBRANE PROTEIN 53"/>
    <property type="match status" value="1"/>
</dbReference>
<gene>
    <name evidence="7" type="ORF">EJ08DRAFT_569241</name>
</gene>
<comment type="subcellular location">
    <subcellularLocation>
        <location evidence="6">Nucleus outer membrane</location>
        <topology evidence="6">Single-pass membrane protein</topology>
    </subcellularLocation>
</comment>